<dbReference type="AlphaFoldDB" id="A0A381PS23"/>
<protein>
    <submittedName>
        <fullName evidence="1">Uncharacterized protein</fullName>
    </submittedName>
</protein>
<proteinExistence type="predicted"/>
<reference evidence="1" key="1">
    <citation type="submission" date="2018-05" db="EMBL/GenBank/DDBJ databases">
        <authorList>
            <person name="Lanie J.A."/>
            <person name="Ng W.-L."/>
            <person name="Kazmierczak K.M."/>
            <person name="Andrzejewski T.M."/>
            <person name="Davidsen T.M."/>
            <person name="Wayne K.J."/>
            <person name="Tettelin H."/>
            <person name="Glass J.I."/>
            <person name="Rusch D."/>
            <person name="Podicherti R."/>
            <person name="Tsui H.-C.T."/>
            <person name="Winkler M.E."/>
        </authorList>
    </citation>
    <scope>NUCLEOTIDE SEQUENCE</scope>
</reference>
<evidence type="ECO:0000313" key="1">
    <source>
        <dbReference type="EMBL" id="SUZ69278.1"/>
    </source>
</evidence>
<dbReference type="EMBL" id="UINC01001058">
    <property type="protein sequence ID" value="SUZ69278.1"/>
    <property type="molecule type" value="Genomic_DNA"/>
</dbReference>
<organism evidence="1">
    <name type="scientific">marine metagenome</name>
    <dbReference type="NCBI Taxonomy" id="408172"/>
    <lineage>
        <taxon>unclassified sequences</taxon>
        <taxon>metagenomes</taxon>
        <taxon>ecological metagenomes</taxon>
    </lineage>
</organism>
<gene>
    <name evidence="1" type="ORF">METZ01_LOCUS22132</name>
</gene>
<sequence length="47" mass="5058">MVLLVFFYDMSDVGCRRGSYVAGGCVPAKDVIEQRLGGAVDTMLLGF</sequence>
<name>A0A381PS23_9ZZZZ</name>
<accession>A0A381PS23</accession>